<dbReference type="PRINTS" id="PR01179">
    <property type="entry name" value="ODADCRBXLASE"/>
</dbReference>
<keyword evidence="4 7" id="KW-0456">Lyase</keyword>
<dbReference type="InterPro" id="IPR000183">
    <property type="entry name" value="Orn/DAP/Arg_de-COase"/>
</dbReference>
<dbReference type="InterPro" id="IPR022643">
    <property type="entry name" value="De-COase2_C"/>
</dbReference>
<feature type="domain" description="Orn/DAP/Arg decarboxylase 2 C-terminal" evidence="5">
    <location>
        <begin position="310"/>
        <end position="401"/>
    </location>
</feature>
<dbReference type="EMBL" id="MT631533">
    <property type="protein sequence ID" value="QNO53165.1"/>
    <property type="molecule type" value="Genomic_DNA"/>
</dbReference>
<dbReference type="InterPro" id="IPR009006">
    <property type="entry name" value="Ala_racemase/Decarboxylase_C"/>
</dbReference>
<dbReference type="GO" id="GO:0004586">
    <property type="term" value="F:ornithine decarboxylase activity"/>
    <property type="evidence" value="ECO:0007669"/>
    <property type="project" value="TreeGrafter"/>
</dbReference>
<evidence type="ECO:0000256" key="2">
    <source>
        <dbReference type="ARBA" id="ARBA00008872"/>
    </source>
</evidence>
<accession>A0A7G9YYT1</accession>
<evidence type="ECO:0000256" key="1">
    <source>
        <dbReference type="ARBA" id="ARBA00001933"/>
    </source>
</evidence>
<feature type="domain" description="Orn/DAP/Arg decarboxylase 2 N-terminal" evidence="6">
    <location>
        <begin position="94"/>
        <end position="307"/>
    </location>
</feature>
<name>A0A7G9YYT1_9EURY</name>
<comment type="cofactor">
    <cofactor evidence="1">
        <name>pyridoxal 5'-phosphate</name>
        <dbReference type="ChEBI" id="CHEBI:597326"/>
    </cofactor>
</comment>
<dbReference type="Pfam" id="PF00278">
    <property type="entry name" value="Orn_DAP_Arg_deC"/>
    <property type="match status" value="1"/>
</dbReference>
<evidence type="ECO:0000259" key="5">
    <source>
        <dbReference type="Pfam" id="PF00278"/>
    </source>
</evidence>
<protein>
    <submittedName>
        <fullName evidence="7">Diaminopimelate decarboxylase</fullName>
        <ecNumber evidence="7">4.1.1.20</ecNumber>
    </submittedName>
</protein>
<dbReference type="InterPro" id="IPR002433">
    <property type="entry name" value="Orn_de-COase"/>
</dbReference>
<evidence type="ECO:0000256" key="3">
    <source>
        <dbReference type="ARBA" id="ARBA00022898"/>
    </source>
</evidence>
<dbReference type="PANTHER" id="PTHR11482:SF6">
    <property type="entry name" value="ORNITHINE DECARBOXYLASE 1-RELATED"/>
    <property type="match status" value="1"/>
</dbReference>
<evidence type="ECO:0000313" key="7">
    <source>
        <dbReference type="EMBL" id="QNO53165.1"/>
    </source>
</evidence>
<dbReference type="SUPFAM" id="SSF51419">
    <property type="entry name" value="PLP-binding barrel"/>
    <property type="match status" value="1"/>
</dbReference>
<evidence type="ECO:0000259" key="6">
    <source>
        <dbReference type="Pfam" id="PF02784"/>
    </source>
</evidence>
<dbReference type="PANTHER" id="PTHR11482">
    <property type="entry name" value="ARGININE/DIAMINOPIMELATE/ORNITHINE DECARBOXYLASE"/>
    <property type="match status" value="1"/>
</dbReference>
<dbReference type="PRINTS" id="PR01182">
    <property type="entry name" value="ORNDCRBXLASE"/>
</dbReference>
<sequence length="425" mass="48444">MKKEPSEGLIDFNVDQTDGDDLLTAEGFVRLFSETIMISSPKSIATVRTPYVWKMKNQKDHKTMEQKEFELKQEKFINNDKTPFFIFRKEEFRKLFKHFSQFGKVFYPVKANDHIEVLKAVDALSGCFEVDGIYHIERLLSIGVSPEKLQFSIPIKKPNGVKKALKYGVNRFIIDTEEEYLKIRQNRKNIQFIIRVSIADILNIKEVCYHKWGIPIKKAIELANIIENDGSHFLGISFYLSQEIFNYENFSTVLDCIAKNFKGRSLSVLDIGGGLDDSFSSNFHNKIKEIKESLNIDTIIVEPGRNLLDPCIDMVVSVIGTAKRGDNMWAYIDAGIYSGLLDYVIKDKVFEISILDRTEPSSKTYKYLLSGPTSDALDFLGEYSFKKQLNAGDKLIIKNCGAYTFVLGTHFGGFNHFGFKGGDLL</sequence>
<reference evidence="7" key="1">
    <citation type="submission" date="2020-06" db="EMBL/GenBank/DDBJ databases">
        <title>Unique genomic features of the anaerobic methanotrophic archaea.</title>
        <authorList>
            <person name="Chadwick G.L."/>
            <person name="Skennerton C.T."/>
            <person name="Laso-Perez R."/>
            <person name="Leu A.O."/>
            <person name="Speth D.R."/>
            <person name="Yu H."/>
            <person name="Morgan-Lang C."/>
            <person name="Hatzenpichler R."/>
            <person name="Goudeau D."/>
            <person name="Malmstrom R."/>
            <person name="Brazelton W.J."/>
            <person name="Woyke T."/>
            <person name="Hallam S.J."/>
            <person name="Tyson G.W."/>
            <person name="Wegener G."/>
            <person name="Boetius A."/>
            <person name="Orphan V."/>
        </authorList>
    </citation>
    <scope>NUCLEOTIDE SEQUENCE</scope>
</reference>
<comment type="similarity">
    <text evidence="2">Belongs to the Orn/Lys/Arg decarboxylase class-II family.</text>
</comment>
<dbReference type="GO" id="GO:0005737">
    <property type="term" value="C:cytoplasm"/>
    <property type="evidence" value="ECO:0007669"/>
    <property type="project" value="TreeGrafter"/>
</dbReference>
<evidence type="ECO:0000256" key="4">
    <source>
        <dbReference type="ARBA" id="ARBA00023239"/>
    </source>
</evidence>
<dbReference type="SUPFAM" id="SSF50621">
    <property type="entry name" value="Alanine racemase C-terminal domain-like"/>
    <property type="match status" value="1"/>
</dbReference>
<proteinExistence type="inferred from homology"/>
<dbReference type="AlphaFoldDB" id="A0A7G9YYT1"/>
<dbReference type="InterPro" id="IPR029066">
    <property type="entry name" value="PLP-binding_barrel"/>
</dbReference>
<gene>
    <name evidence="7" type="primary">lysA</name>
    <name evidence="7" type="ORF">NDOAJMFA_00015</name>
</gene>
<dbReference type="EC" id="4.1.1.20" evidence="7"/>
<dbReference type="GO" id="GO:0008836">
    <property type="term" value="F:diaminopimelate decarboxylase activity"/>
    <property type="evidence" value="ECO:0007669"/>
    <property type="project" value="UniProtKB-EC"/>
</dbReference>
<dbReference type="GO" id="GO:0033387">
    <property type="term" value="P:putrescine biosynthetic process from arginine, via ornithine"/>
    <property type="evidence" value="ECO:0007669"/>
    <property type="project" value="TreeGrafter"/>
</dbReference>
<dbReference type="InterPro" id="IPR022644">
    <property type="entry name" value="De-COase2_N"/>
</dbReference>
<dbReference type="Gene3D" id="2.40.37.10">
    <property type="entry name" value="Lyase, Ornithine Decarboxylase, Chain A, domain 1"/>
    <property type="match status" value="1"/>
</dbReference>
<dbReference type="Pfam" id="PF02784">
    <property type="entry name" value="Orn_Arg_deC_N"/>
    <property type="match status" value="1"/>
</dbReference>
<dbReference type="Gene3D" id="3.20.20.10">
    <property type="entry name" value="Alanine racemase"/>
    <property type="match status" value="1"/>
</dbReference>
<organism evidence="7">
    <name type="scientific">Candidatus Methanophagaceae archaeon ANME-1 ERB6</name>
    <dbReference type="NCBI Taxonomy" id="2759912"/>
    <lineage>
        <taxon>Archaea</taxon>
        <taxon>Methanobacteriati</taxon>
        <taxon>Methanobacteriota</taxon>
        <taxon>Stenosarchaea group</taxon>
        <taxon>Methanomicrobia</taxon>
        <taxon>Candidatus Methanophagales</taxon>
        <taxon>Candidatus Methanophagaceae</taxon>
    </lineage>
</organism>
<keyword evidence="3" id="KW-0663">Pyridoxal phosphate</keyword>